<evidence type="ECO:0000313" key="3">
    <source>
        <dbReference type="EMBL" id="BAP56643.1"/>
    </source>
</evidence>
<keyword evidence="4" id="KW-1185">Reference proteome</keyword>
<feature type="transmembrane region" description="Helical" evidence="2">
    <location>
        <begin position="12"/>
        <end position="33"/>
    </location>
</feature>
<name>A0A090AF10_9GAMM</name>
<evidence type="ECO:0000256" key="2">
    <source>
        <dbReference type="SAM" id="Phobius"/>
    </source>
</evidence>
<keyword evidence="2" id="KW-0812">Transmembrane</keyword>
<keyword evidence="1" id="KW-0175">Coiled coil</keyword>
<gene>
    <name evidence="3" type="ORF">THII_2346</name>
</gene>
<evidence type="ECO:0000256" key="1">
    <source>
        <dbReference type="SAM" id="Coils"/>
    </source>
</evidence>
<proteinExistence type="predicted"/>
<dbReference type="HOGENOM" id="CLU_2358786_0_0_6"/>
<dbReference type="EMBL" id="AP014633">
    <property type="protein sequence ID" value="BAP56643.1"/>
    <property type="molecule type" value="Genomic_DNA"/>
</dbReference>
<dbReference type="KEGG" id="tig:THII_2346"/>
<reference evidence="3 4" key="1">
    <citation type="journal article" date="2014" name="ISME J.">
        <title>Ecophysiology of Thioploca ingrica as revealed by the complete genome sequence supplemented with proteomic evidence.</title>
        <authorList>
            <person name="Kojima H."/>
            <person name="Ogura Y."/>
            <person name="Yamamoto N."/>
            <person name="Togashi T."/>
            <person name="Mori H."/>
            <person name="Watanabe T."/>
            <person name="Nemoto F."/>
            <person name="Kurokawa K."/>
            <person name="Hayashi T."/>
            <person name="Fukui M."/>
        </authorList>
    </citation>
    <scope>NUCLEOTIDE SEQUENCE [LARGE SCALE GENOMIC DNA]</scope>
</reference>
<protein>
    <submittedName>
        <fullName evidence="3">Uncharacterized protein</fullName>
    </submittedName>
</protein>
<sequence length="96" mass="11092">MSENNVPRIITTIAFSLAIILLTLIFSYSYLLIQLVTEKELLANELVNARVQLDEEKEKRVLTEQDKTQLSQQIQSLRIQLQQAETKPCPICQFNE</sequence>
<accession>A0A090AF10</accession>
<evidence type="ECO:0000313" key="4">
    <source>
        <dbReference type="Proteomes" id="UP000031623"/>
    </source>
</evidence>
<keyword evidence="2" id="KW-0472">Membrane</keyword>
<dbReference type="AlphaFoldDB" id="A0A090AF10"/>
<organism evidence="3 4">
    <name type="scientific">Thioploca ingrica</name>
    <dbReference type="NCBI Taxonomy" id="40754"/>
    <lineage>
        <taxon>Bacteria</taxon>
        <taxon>Pseudomonadati</taxon>
        <taxon>Pseudomonadota</taxon>
        <taxon>Gammaproteobacteria</taxon>
        <taxon>Thiotrichales</taxon>
        <taxon>Thiotrichaceae</taxon>
        <taxon>Thioploca</taxon>
    </lineage>
</organism>
<keyword evidence="2" id="KW-1133">Transmembrane helix</keyword>
<feature type="coiled-coil region" evidence="1">
    <location>
        <begin position="39"/>
        <end position="87"/>
    </location>
</feature>
<dbReference type="Proteomes" id="UP000031623">
    <property type="component" value="Chromosome"/>
</dbReference>